<keyword evidence="2 3" id="KW-0687">Ribonucleoprotein</keyword>
<evidence type="ECO:0000259" key="4">
    <source>
        <dbReference type="Pfam" id="PF01775"/>
    </source>
</evidence>
<reference evidence="5 6" key="1">
    <citation type="journal article" date="2016" name="Sci. Rep.">
        <title>Metabolic traits of an uncultured archaeal lineage -MSBL1- from brine pools of the Red Sea.</title>
        <authorList>
            <person name="Mwirichia R."/>
            <person name="Alam I."/>
            <person name="Rashid M."/>
            <person name="Vinu M."/>
            <person name="Ba-Alawi W."/>
            <person name="Anthony Kamau A."/>
            <person name="Kamanda Ngugi D."/>
            <person name="Goker M."/>
            <person name="Klenk H.P."/>
            <person name="Bajic V."/>
            <person name="Stingl U."/>
        </authorList>
    </citation>
    <scope>NUCLEOTIDE SEQUENCE [LARGE SCALE GENOMIC DNA]</scope>
    <source>
        <strain evidence="5">SCGC-AAA259E19</strain>
    </source>
</reference>
<protein>
    <recommendedName>
        <fullName evidence="3">Large ribosomal subunit protein eL20</fullName>
    </recommendedName>
</protein>
<dbReference type="Gene3D" id="3.10.20.10">
    <property type="match status" value="1"/>
</dbReference>
<name>A0A133UNL2_9EURY</name>
<dbReference type="GO" id="GO:1990904">
    <property type="term" value="C:ribonucleoprotein complex"/>
    <property type="evidence" value="ECO:0007669"/>
    <property type="project" value="UniProtKB-KW"/>
</dbReference>
<keyword evidence="3" id="KW-0694">RNA-binding</keyword>
<keyword evidence="3" id="KW-0699">rRNA-binding</keyword>
<dbReference type="SUPFAM" id="SSF160374">
    <property type="entry name" value="RplX-like"/>
    <property type="match status" value="1"/>
</dbReference>
<dbReference type="HAMAP" id="MF_00273">
    <property type="entry name" value="Ribosomal_eL20"/>
    <property type="match status" value="1"/>
</dbReference>
<dbReference type="NCBIfam" id="NF001981">
    <property type="entry name" value="PRK00773.1-1"/>
    <property type="match status" value="1"/>
</dbReference>
<dbReference type="GO" id="GO:0003735">
    <property type="term" value="F:structural constituent of ribosome"/>
    <property type="evidence" value="ECO:0007669"/>
    <property type="project" value="InterPro"/>
</dbReference>
<accession>A0A133UNL2</accession>
<dbReference type="GO" id="GO:0005840">
    <property type="term" value="C:ribosome"/>
    <property type="evidence" value="ECO:0007669"/>
    <property type="project" value="UniProtKB-KW"/>
</dbReference>
<dbReference type="InterPro" id="IPR028877">
    <property type="entry name" value="Ribosomal_eL20"/>
</dbReference>
<comment type="caution">
    <text evidence="5">The sequence shown here is derived from an EMBL/GenBank/DDBJ whole genome shotgun (WGS) entry which is preliminary data.</text>
</comment>
<dbReference type="Pfam" id="PF01775">
    <property type="entry name" value="Ribosomal_L18A"/>
    <property type="match status" value="1"/>
</dbReference>
<comment type="similarity">
    <text evidence="3">Belongs to the eukaryotic ribosomal protein eL20 family.</text>
</comment>
<gene>
    <name evidence="3" type="primary">rpl18a</name>
    <name evidence="3" type="synonym">rpl20e</name>
    <name evidence="3" type="synonym">rplX</name>
    <name evidence="5" type="ORF">AKJ65_00930</name>
</gene>
<feature type="domain" description="Large ribosomal subunit protein eL20" evidence="4">
    <location>
        <begin position="3"/>
        <end position="57"/>
    </location>
</feature>
<dbReference type="EMBL" id="LHXO01000007">
    <property type="protein sequence ID" value="KXA95727.1"/>
    <property type="molecule type" value="Genomic_DNA"/>
</dbReference>
<dbReference type="Proteomes" id="UP000070284">
    <property type="component" value="Unassembled WGS sequence"/>
</dbReference>
<evidence type="ECO:0000256" key="3">
    <source>
        <dbReference type="HAMAP-Rule" id="MF_00273"/>
    </source>
</evidence>
<sequence length="64" mass="7539">MGKIFRIKGWFKKKRNKMEFTKEISSDSKDRAVEILYSDLGSRHAVKRSLVHISEIEELEPEDT</sequence>
<evidence type="ECO:0000313" key="5">
    <source>
        <dbReference type="EMBL" id="KXA95727.1"/>
    </source>
</evidence>
<keyword evidence="1 3" id="KW-0689">Ribosomal protein</keyword>
<keyword evidence="6" id="KW-1185">Reference proteome</keyword>
<dbReference type="InterPro" id="IPR023573">
    <property type="entry name" value="Ribosomal_eL20_dom"/>
</dbReference>
<dbReference type="GO" id="GO:0006412">
    <property type="term" value="P:translation"/>
    <property type="evidence" value="ECO:0007669"/>
    <property type="project" value="UniProtKB-UniRule"/>
</dbReference>
<dbReference type="GO" id="GO:0070180">
    <property type="term" value="F:large ribosomal subunit rRNA binding"/>
    <property type="evidence" value="ECO:0007669"/>
    <property type="project" value="UniProtKB-UniRule"/>
</dbReference>
<evidence type="ECO:0000313" key="6">
    <source>
        <dbReference type="Proteomes" id="UP000070284"/>
    </source>
</evidence>
<organism evidence="5 6">
    <name type="scientific">candidate division MSBL1 archaeon SCGC-AAA259E19</name>
    <dbReference type="NCBI Taxonomy" id="1698264"/>
    <lineage>
        <taxon>Archaea</taxon>
        <taxon>Methanobacteriati</taxon>
        <taxon>Methanobacteriota</taxon>
        <taxon>candidate division MSBL1</taxon>
    </lineage>
</organism>
<proteinExistence type="inferred from homology"/>
<comment type="subunit">
    <text evidence="3">Part of the 50S ribosomal subunit. Binds 23S rRNA.</text>
</comment>
<evidence type="ECO:0000256" key="2">
    <source>
        <dbReference type="ARBA" id="ARBA00023274"/>
    </source>
</evidence>
<evidence type="ECO:0000256" key="1">
    <source>
        <dbReference type="ARBA" id="ARBA00022980"/>
    </source>
</evidence>
<dbReference type="AlphaFoldDB" id="A0A133UNL2"/>